<protein>
    <submittedName>
        <fullName evidence="1">Uncharacterized protein</fullName>
    </submittedName>
</protein>
<gene>
    <name evidence="1" type="ORF">LX64_00646</name>
</gene>
<dbReference type="AlphaFoldDB" id="A0A327R2H5"/>
<name>A0A327R2H5_9BACT</name>
<accession>A0A327R2H5</accession>
<comment type="caution">
    <text evidence="1">The sequence shown here is derived from an EMBL/GenBank/DDBJ whole genome shotgun (WGS) entry which is preliminary data.</text>
</comment>
<dbReference type="EMBL" id="QLLL01000001">
    <property type="protein sequence ID" value="RAJ11039.1"/>
    <property type="molecule type" value="Genomic_DNA"/>
</dbReference>
<organism evidence="1 2">
    <name type="scientific">Chitinophaga skermanii</name>
    <dbReference type="NCBI Taxonomy" id="331697"/>
    <lineage>
        <taxon>Bacteria</taxon>
        <taxon>Pseudomonadati</taxon>
        <taxon>Bacteroidota</taxon>
        <taxon>Chitinophagia</taxon>
        <taxon>Chitinophagales</taxon>
        <taxon>Chitinophagaceae</taxon>
        <taxon>Chitinophaga</taxon>
    </lineage>
</organism>
<evidence type="ECO:0000313" key="2">
    <source>
        <dbReference type="Proteomes" id="UP000249547"/>
    </source>
</evidence>
<keyword evidence="2" id="KW-1185">Reference proteome</keyword>
<dbReference type="RefSeq" id="WP_111596141.1">
    <property type="nucleotide sequence ID" value="NZ_QLLL01000001.1"/>
</dbReference>
<reference evidence="1 2" key="1">
    <citation type="submission" date="2018-06" db="EMBL/GenBank/DDBJ databases">
        <title>Genomic Encyclopedia of Archaeal and Bacterial Type Strains, Phase II (KMG-II): from individual species to whole genera.</title>
        <authorList>
            <person name="Goeker M."/>
        </authorList>
    </citation>
    <scope>NUCLEOTIDE SEQUENCE [LARGE SCALE GENOMIC DNA]</scope>
    <source>
        <strain evidence="1 2">DSM 23857</strain>
    </source>
</reference>
<sequence length="188" mass="21521">MTKEEVHIIRDSDPALSYKGACLYYDETPFSGIVKGTFAYQEFETGLPHNRHIRLHPNGEVALLARYFTGKPTMHYEFSATGELNPATYIAYNTFPDYSLHNVKNAQHPGFFQGELGRLEYEKEVFTGVKVGNYAYWEYSVGLLDELHVEFHQNGELAKVGKYDMAEKQWEVNFYDNGELVNTGKTKA</sequence>
<dbReference type="Proteomes" id="UP000249547">
    <property type="component" value="Unassembled WGS sequence"/>
</dbReference>
<proteinExistence type="predicted"/>
<evidence type="ECO:0000313" key="1">
    <source>
        <dbReference type="EMBL" id="RAJ11039.1"/>
    </source>
</evidence>